<keyword evidence="4" id="KW-0472">Membrane</keyword>
<evidence type="ECO:0000256" key="4">
    <source>
        <dbReference type="SAM" id="Phobius"/>
    </source>
</evidence>
<evidence type="ECO:0000256" key="2">
    <source>
        <dbReference type="ARBA" id="ARBA00022676"/>
    </source>
</evidence>
<keyword evidence="4" id="KW-1133">Transmembrane helix</keyword>
<evidence type="ECO:0000256" key="3">
    <source>
        <dbReference type="ARBA" id="ARBA00022679"/>
    </source>
</evidence>
<feature type="transmembrane region" description="Helical" evidence="4">
    <location>
        <begin position="290"/>
        <end position="308"/>
    </location>
</feature>
<gene>
    <name evidence="6" type="ORF">C5Y96_23030</name>
</gene>
<dbReference type="PANTHER" id="PTHR43630">
    <property type="entry name" value="POLY-BETA-1,6-N-ACETYL-D-GLUCOSAMINE SYNTHASE"/>
    <property type="match status" value="1"/>
</dbReference>
<organism evidence="6 7">
    <name type="scientific">Blastopirellula marina</name>
    <dbReference type="NCBI Taxonomy" id="124"/>
    <lineage>
        <taxon>Bacteria</taxon>
        <taxon>Pseudomonadati</taxon>
        <taxon>Planctomycetota</taxon>
        <taxon>Planctomycetia</taxon>
        <taxon>Pirellulales</taxon>
        <taxon>Pirellulaceae</taxon>
        <taxon>Blastopirellula</taxon>
    </lineage>
</organism>
<comment type="caution">
    <text evidence="6">The sequence shown here is derived from an EMBL/GenBank/DDBJ whole genome shotgun (WGS) entry which is preliminary data.</text>
</comment>
<evidence type="ECO:0000313" key="7">
    <source>
        <dbReference type="Proteomes" id="UP000240009"/>
    </source>
</evidence>
<comment type="similarity">
    <text evidence="1">Belongs to the glycosyltransferase 2 family.</text>
</comment>
<evidence type="ECO:0000259" key="5">
    <source>
        <dbReference type="Pfam" id="PF00535"/>
    </source>
</evidence>
<keyword evidence="3" id="KW-0808">Transferase</keyword>
<keyword evidence="2" id="KW-0328">Glycosyltransferase</keyword>
<dbReference type="AlphaFoldDB" id="A0A2S8F0J7"/>
<name>A0A2S8F0J7_9BACT</name>
<dbReference type="PANTHER" id="PTHR43630:SF1">
    <property type="entry name" value="POLY-BETA-1,6-N-ACETYL-D-GLUCOSAMINE SYNTHASE"/>
    <property type="match status" value="1"/>
</dbReference>
<evidence type="ECO:0000256" key="1">
    <source>
        <dbReference type="ARBA" id="ARBA00006739"/>
    </source>
</evidence>
<feature type="domain" description="Glycosyltransferase 2-like" evidence="5">
    <location>
        <begin position="47"/>
        <end position="209"/>
    </location>
</feature>
<feature type="transmembrane region" description="Helical" evidence="4">
    <location>
        <begin position="349"/>
        <end position="370"/>
    </location>
</feature>
<keyword evidence="4" id="KW-0812">Transmembrane</keyword>
<protein>
    <recommendedName>
        <fullName evidence="5">Glycosyltransferase 2-like domain-containing protein</fullName>
    </recommendedName>
</protein>
<dbReference type="EMBL" id="PUIA01000074">
    <property type="protein sequence ID" value="PQO25695.1"/>
    <property type="molecule type" value="Genomic_DNA"/>
</dbReference>
<reference evidence="6 7" key="1">
    <citation type="submission" date="2018-02" db="EMBL/GenBank/DDBJ databases">
        <title>Comparative genomes isolates from brazilian mangrove.</title>
        <authorList>
            <person name="Araujo J.E."/>
            <person name="Taketani R.G."/>
            <person name="Silva M.C.P."/>
            <person name="Loureco M.V."/>
            <person name="Andreote F.D."/>
        </authorList>
    </citation>
    <scope>NUCLEOTIDE SEQUENCE [LARGE SCALE GENOMIC DNA]</scope>
    <source>
        <strain evidence="6 7">HEX-2 MGV</strain>
    </source>
</reference>
<dbReference type="InterPro" id="IPR001173">
    <property type="entry name" value="Glyco_trans_2-like"/>
</dbReference>
<accession>A0A2S8F0J7</accession>
<evidence type="ECO:0000313" key="6">
    <source>
        <dbReference type="EMBL" id="PQO25695.1"/>
    </source>
</evidence>
<dbReference type="SUPFAM" id="SSF53448">
    <property type="entry name" value="Nucleotide-diphospho-sugar transferases"/>
    <property type="match status" value="1"/>
</dbReference>
<feature type="transmembrane region" description="Helical" evidence="4">
    <location>
        <begin position="6"/>
        <end position="28"/>
    </location>
</feature>
<dbReference type="Gene3D" id="3.90.550.10">
    <property type="entry name" value="Spore Coat Polysaccharide Biosynthesis Protein SpsA, Chain A"/>
    <property type="match status" value="1"/>
</dbReference>
<dbReference type="Proteomes" id="UP000240009">
    <property type="component" value="Unassembled WGS sequence"/>
</dbReference>
<dbReference type="GO" id="GO:0016757">
    <property type="term" value="F:glycosyltransferase activity"/>
    <property type="evidence" value="ECO:0007669"/>
    <property type="project" value="UniProtKB-KW"/>
</dbReference>
<feature type="transmembrane region" description="Helical" evidence="4">
    <location>
        <begin position="314"/>
        <end position="337"/>
    </location>
</feature>
<proteinExistence type="inferred from homology"/>
<dbReference type="CDD" id="cd06439">
    <property type="entry name" value="CESA_like_1"/>
    <property type="match status" value="1"/>
</dbReference>
<dbReference type="InterPro" id="IPR029044">
    <property type="entry name" value="Nucleotide-diphossugar_trans"/>
</dbReference>
<sequence>MTLIGIALWITLAVVVYAYLGFPLLLMMRGMLARPIRKSAATPSMTLVIIAHNEQDVIADKLQNAITQQYPREKLELLVGSDGSDDRTNEIVAEFQDRGVRLVACQRQGKIGTLNETVAQAQGDILVFSDANSMYDPHSLQAIAACFSDPTVGGVAGDQVYTKDKGNAGSLGERLFWNFDRFLKRMQSRSGSVTSSTGAIHAVRRELFEPVPSGVCDDFLISTRVVAKGYRLVFEPEAIAYEEVAASDKAEFRRKSRIIARGIRGLWVMKALLNPFVYGFYSFQLASHKLLRWSVIFLLPVILVLNVACVGQGLIYQVLLGLQLVFYSLALVGILLRNTPIFRNKIAKIMAVPYFFCMANFSALSGWYQFFVGRRVDIWNSNRIT</sequence>
<dbReference type="Pfam" id="PF00535">
    <property type="entry name" value="Glycos_transf_2"/>
    <property type="match status" value="1"/>
</dbReference>